<comment type="catalytic activity">
    <reaction evidence="9">
        <text>L-seryl-[protein] + ATP = O-phospho-L-seryl-[protein] + ADP + H(+)</text>
        <dbReference type="Rhea" id="RHEA:17989"/>
        <dbReference type="Rhea" id="RHEA-COMP:9863"/>
        <dbReference type="Rhea" id="RHEA-COMP:11604"/>
        <dbReference type="ChEBI" id="CHEBI:15378"/>
        <dbReference type="ChEBI" id="CHEBI:29999"/>
        <dbReference type="ChEBI" id="CHEBI:30616"/>
        <dbReference type="ChEBI" id="CHEBI:83421"/>
        <dbReference type="ChEBI" id="CHEBI:456216"/>
        <dbReference type="EC" id="2.7.11.1"/>
    </reaction>
</comment>
<evidence type="ECO:0000256" key="5">
    <source>
        <dbReference type="ARBA" id="ARBA00022777"/>
    </source>
</evidence>
<evidence type="ECO:0000256" key="2">
    <source>
        <dbReference type="ARBA" id="ARBA00022527"/>
    </source>
</evidence>
<dbReference type="FunFam" id="1.10.8.10:FF:000005">
    <property type="entry name" value="Non-specific serine/threonine protein kinase"/>
    <property type="match status" value="1"/>
</dbReference>
<dbReference type="GO" id="GO:0004674">
    <property type="term" value="F:protein serine/threonine kinase activity"/>
    <property type="evidence" value="ECO:0007669"/>
    <property type="project" value="UniProtKB-KW"/>
</dbReference>
<dbReference type="PROSITE" id="PS00107">
    <property type="entry name" value="PROTEIN_KINASE_ATP"/>
    <property type="match status" value="1"/>
</dbReference>
<dbReference type="SMART" id="SM00220">
    <property type="entry name" value="S_TKc"/>
    <property type="match status" value="1"/>
</dbReference>
<evidence type="ECO:0000256" key="1">
    <source>
        <dbReference type="ARBA" id="ARBA00012513"/>
    </source>
</evidence>
<reference evidence="14" key="1">
    <citation type="journal article" date="2013" name="Nat. Biotechnol.">
        <title>Chinese hamster genome sequenced from sorted chromosomes.</title>
        <authorList>
            <person name="Brinkrolf K."/>
            <person name="Rupp O."/>
            <person name="Laux H."/>
            <person name="Kollin F."/>
            <person name="Ernst W."/>
            <person name="Linke B."/>
            <person name="Kofler R."/>
            <person name="Romand S."/>
            <person name="Hesse F."/>
            <person name="Budach W.E."/>
            <person name="Galosy S."/>
            <person name="Muller D."/>
            <person name="Noll T."/>
            <person name="Wienberg J."/>
            <person name="Jostock T."/>
            <person name="Leonard M."/>
            <person name="Grillari J."/>
            <person name="Tauch A."/>
            <person name="Goesmann A."/>
            <person name="Helk B."/>
            <person name="Mott J.E."/>
            <person name="Puhler A."/>
            <person name="Borth N."/>
        </authorList>
    </citation>
    <scope>NUCLEOTIDE SEQUENCE [LARGE SCALE GENOMIC DNA]</scope>
    <source>
        <strain evidence="14">17A/GY</strain>
    </source>
</reference>
<sequence>MHQDLKASSSGEEVLTDHYMILNTLGIGSFAEVKLACHLRTEVPVALKIMDKDKKKDALITNEVNIMKLLNHPNIIKLFHVMETTQHIFMVMELASGGDLAGHIVEVGSMQEEEAQHIFTQMVCAVKYCHENSIAHRDIKPDNILLDGKGSIKLCDFGLAIKVTAGQKLKMFCGTLPYCAPELFNGQEYDPKTPDIWSMGVVLYLMVTGYLPFKATTYKDMKVEMEDPHYYIPPKLPEHIINLIVKLFTIDSEQRPKIHDIMKHLWLKDSEELLKLSSSPEMLPSKPNINIVTAMWVMGYSPKDIRDSLHEKKFNNIMATYLILKHQSFLGRNIHHQIKPVQFSVASTPSCLPRAHLPLRRTGSEPALPTYTFLTKHQFHANDKIAMKKGSRRLSMPDILWCQQKKTLFPKGAPECDPVAALLMRSSFQKRHMTSKVVALGSTSSENILSRNHIAQIATQSETNLKNSSSPQNTSSVMSSRETAQGVTTTGTHNKERSSFLCETSEPNSTGAQPQSVITASSHNIREYWKRVKRRLVNCFQSLCCCLCPQRRSNVSQKKVAPIEGDGNGVTQNQATLEDGSASVSSMDYITVSVTLSFSLSENPLGNPTPDLPHEPSLQSSSIISPHQGTHLEDTLSASLLDDSVLSKSIPPVNSKFSLDPDSLHLCTTFPLPQQHAPQETELLLLQPVTALSLVGSPRELFTIPSNKSICSSRHAMSKFIQQQTDTCDSFRLEPAHLASQELLDLHSSGSYLQRNITTCLTLPGNLPFPSPDAMVLLEKQVGKMADSFKTWGKTPESDQHNLTVSHSLGSCKGKPERLHIHQQSHHLRTSEDQLEPNHIQFFWGLPSLHSESMNSIATVWVDSSLISGCFNRFSDSPVLTNHIPLSLPESQPQNLPQILSLSQSQPVPPAKPQLQHPIPVLSPFSLSQIRICGGVFSQTQDKVQPLESSEIHCLNYNILKKELERVWGLPTVVKKSQEEFFPPPPKPSLVKQSFKTHVLKSISLGNFLLTSDLRKKLENHLRKRLILQHWGLSKRIYKSLPWVNPLAELPETSSSTINYELSWLSFFKQQGSKDLHNSVLNKPGSFPARQSAEKLFKARAHSTETIKKHQLWSNTKGTLDNGLQSNCEAILHHHPGSLSGKPSGTSQVSQHRENLETALQKHLARQLNETNEGQILALCLDQGIILSLLLHNPSSGLMNAAQVQQILFSTTGLSVEQQHEPWMHSYVLDKCQNKDFPPSAKKAYPLACKTGELGAGDTFIDQKK</sequence>
<dbReference type="InterPro" id="IPR039509">
    <property type="entry name" value="SPATA31"/>
</dbReference>
<dbReference type="Proteomes" id="UP000030759">
    <property type="component" value="Unassembled WGS sequence"/>
</dbReference>
<keyword evidence="3 13" id="KW-0808">Transferase</keyword>
<dbReference type="GO" id="GO:0106310">
    <property type="term" value="F:protein serine kinase activity"/>
    <property type="evidence" value="ECO:0007669"/>
    <property type="project" value="RHEA"/>
</dbReference>
<dbReference type="InterPro" id="IPR000719">
    <property type="entry name" value="Prot_kinase_dom"/>
</dbReference>
<keyword evidence="2" id="KW-0723">Serine/threonine-protein kinase</keyword>
<feature type="compositionally biased region" description="Polar residues" evidence="11">
    <location>
        <begin position="501"/>
        <end position="518"/>
    </location>
</feature>
<dbReference type="CDD" id="cd14003">
    <property type="entry name" value="STKc_AMPK-like"/>
    <property type="match status" value="1"/>
</dbReference>
<dbReference type="PANTHER" id="PTHR21859">
    <property type="entry name" value="ACROSOME-SPECIFIC PROTEIN"/>
    <property type="match status" value="1"/>
</dbReference>
<dbReference type="PROSITE" id="PS00108">
    <property type="entry name" value="PROTEIN_KINASE_ST"/>
    <property type="match status" value="1"/>
</dbReference>
<feature type="region of interest" description="Disordered" evidence="11">
    <location>
        <begin position="605"/>
        <end position="625"/>
    </location>
</feature>
<dbReference type="InterPro" id="IPR017441">
    <property type="entry name" value="Protein_kinase_ATP_BS"/>
</dbReference>
<dbReference type="PANTHER" id="PTHR21859:SF12">
    <property type="entry name" value="SPERMATOGENESIS-ASSOCIATED PROTEIN 31D1"/>
    <property type="match status" value="1"/>
</dbReference>
<gene>
    <name evidence="13" type="ORF">H671_3g10168</name>
</gene>
<evidence type="ECO:0000313" key="14">
    <source>
        <dbReference type="Proteomes" id="UP000030759"/>
    </source>
</evidence>
<dbReference type="GO" id="GO:0005524">
    <property type="term" value="F:ATP binding"/>
    <property type="evidence" value="ECO:0007669"/>
    <property type="project" value="UniProtKB-UniRule"/>
</dbReference>
<feature type="binding site" evidence="10">
    <location>
        <position position="48"/>
    </location>
    <ligand>
        <name>ATP</name>
        <dbReference type="ChEBI" id="CHEBI:30616"/>
    </ligand>
</feature>
<evidence type="ECO:0000256" key="4">
    <source>
        <dbReference type="ARBA" id="ARBA00022741"/>
    </source>
</evidence>
<dbReference type="CDD" id="cd14337">
    <property type="entry name" value="UBA_MARK_Par1"/>
    <property type="match status" value="1"/>
</dbReference>
<dbReference type="SUPFAM" id="SSF56112">
    <property type="entry name" value="Protein kinase-like (PK-like)"/>
    <property type="match status" value="1"/>
</dbReference>
<dbReference type="EMBL" id="KE673013">
    <property type="protein sequence ID" value="ERE78693.1"/>
    <property type="molecule type" value="Genomic_DNA"/>
</dbReference>
<dbReference type="Pfam" id="PF14650">
    <property type="entry name" value="FAM75"/>
    <property type="match status" value="1"/>
</dbReference>
<evidence type="ECO:0000256" key="11">
    <source>
        <dbReference type="SAM" id="MobiDB-lite"/>
    </source>
</evidence>
<feature type="compositionally biased region" description="Polar residues" evidence="11">
    <location>
        <begin position="460"/>
        <end position="492"/>
    </location>
</feature>
<dbReference type="InterPro" id="IPR011009">
    <property type="entry name" value="Kinase-like_dom_sf"/>
</dbReference>
<comment type="catalytic activity">
    <reaction evidence="8">
        <text>L-threonyl-[protein] + ATP = O-phospho-L-threonyl-[protein] + ADP + H(+)</text>
        <dbReference type="Rhea" id="RHEA:46608"/>
        <dbReference type="Rhea" id="RHEA-COMP:11060"/>
        <dbReference type="Rhea" id="RHEA-COMP:11605"/>
        <dbReference type="ChEBI" id="CHEBI:15378"/>
        <dbReference type="ChEBI" id="CHEBI:30013"/>
        <dbReference type="ChEBI" id="CHEBI:30616"/>
        <dbReference type="ChEBI" id="CHEBI:61977"/>
        <dbReference type="ChEBI" id="CHEBI:456216"/>
        <dbReference type="EC" id="2.7.11.1"/>
    </reaction>
</comment>
<feature type="domain" description="Protein kinase" evidence="12">
    <location>
        <begin position="19"/>
        <end position="267"/>
    </location>
</feature>
<feature type="region of interest" description="Disordered" evidence="11">
    <location>
        <begin position="460"/>
        <end position="518"/>
    </location>
</feature>
<evidence type="ECO:0000256" key="7">
    <source>
        <dbReference type="ARBA" id="ARBA00035009"/>
    </source>
</evidence>
<dbReference type="Pfam" id="PF00069">
    <property type="entry name" value="Pkinase"/>
    <property type="match status" value="1"/>
</dbReference>
<evidence type="ECO:0000256" key="8">
    <source>
        <dbReference type="ARBA" id="ARBA00047899"/>
    </source>
</evidence>
<comment type="similarity">
    <text evidence="7">Belongs to the SPATA31 family.</text>
</comment>
<evidence type="ECO:0000256" key="10">
    <source>
        <dbReference type="PROSITE-ProRule" id="PRU10141"/>
    </source>
</evidence>
<accession>A0A061IBU0</accession>
<evidence type="ECO:0000313" key="13">
    <source>
        <dbReference type="EMBL" id="ERE78693.1"/>
    </source>
</evidence>
<keyword evidence="4 10" id="KW-0547">Nucleotide-binding</keyword>
<dbReference type="FunFam" id="1.10.510.10:FF:000571">
    <property type="entry name" value="Maternal embryonic leucine zipper kinase"/>
    <property type="match status" value="1"/>
</dbReference>
<protein>
    <recommendedName>
        <fullName evidence="1">non-specific serine/threonine protein kinase</fullName>
        <ecNumber evidence="1">2.7.11.1</ecNumber>
    </recommendedName>
</protein>
<proteinExistence type="inferred from homology"/>
<evidence type="ECO:0000256" key="6">
    <source>
        <dbReference type="ARBA" id="ARBA00022840"/>
    </source>
</evidence>
<evidence type="ECO:0000256" key="3">
    <source>
        <dbReference type="ARBA" id="ARBA00022679"/>
    </source>
</evidence>
<dbReference type="EC" id="2.7.11.1" evidence="1"/>
<dbReference type="Gene3D" id="1.10.510.10">
    <property type="entry name" value="Transferase(Phosphotransferase) domain 1"/>
    <property type="match status" value="1"/>
</dbReference>
<organism evidence="13 14">
    <name type="scientific">Cricetulus griseus</name>
    <name type="common">Chinese hamster</name>
    <name type="synonym">Cricetulus barabensis griseus</name>
    <dbReference type="NCBI Taxonomy" id="10029"/>
    <lineage>
        <taxon>Eukaryota</taxon>
        <taxon>Metazoa</taxon>
        <taxon>Chordata</taxon>
        <taxon>Craniata</taxon>
        <taxon>Vertebrata</taxon>
        <taxon>Euteleostomi</taxon>
        <taxon>Mammalia</taxon>
        <taxon>Eutheria</taxon>
        <taxon>Euarchontoglires</taxon>
        <taxon>Glires</taxon>
        <taxon>Rodentia</taxon>
        <taxon>Myomorpha</taxon>
        <taxon>Muroidea</taxon>
        <taxon>Cricetidae</taxon>
        <taxon>Cricetinae</taxon>
        <taxon>Cricetulus</taxon>
    </lineage>
</organism>
<keyword evidence="5 13" id="KW-0418">Kinase</keyword>
<dbReference type="AlphaFoldDB" id="A0A061IBU0"/>
<dbReference type="Gene3D" id="1.10.8.10">
    <property type="entry name" value="DNA helicase RuvA subunit, C-terminal domain"/>
    <property type="match status" value="1"/>
</dbReference>
<dbReference type="FunFam" id="3.30.200.20:FF:000003">
    <property type="entry name" value="Non-specific serine/threonine protein kinase"/>
    <property type="match status" value="1"/>
</dbReference>
<evidence type="ECO:0000256" key="9">
    <source>
        <dbReference type="ARBA" id="ARBA00048679"/>
    </source>
</evidence>
<name>A0A061IBU0_CRIGR</name>
<evidence type="ECO:0000259" key="12">
    <source>
        <dbReference type="PROSITE" id="PS50011"/>
    </source>
</evidence>
<dbReference type="Gene3D" id="3.30.200.20">
    <property type="entry name" value="Phosphorylase Kinase, domain 1"/>
    <property type="match status" value="1"/>
</dbReference>
<dbReference type="PROSITE" id="PS50011">
    <property type="entry name" value="PROTEIN_KINASE_DOM"/>
    <property type="match status" value="1"/>
</dbReference>
<keyword evidence="6 10" id="KW-0067">ATP-binding</keyword>
<dbReference type="InterPro" id="IPR008271">
    <property type="entry name" value="Ser/Thr_kinase_AS"/>
</dbReference>